<dbReference type="InterPro" id="IPR008964">
    <property type="entry name" value="Invasin/intimin_cell_adhesion"/>
</dbReference>
<name>A0A4Q0I1L6_9FIRM</name>
<reference evidence="4" key="1">
    <citation type="submission" date="2018-11" db="EMBL/GenBank/DDBJ databases">
        <title>Genome sequencing of a novel mesophilic and cellulolytic organism within the genus Hungateiclostridium.</title>
        <authorList>
            <person name="Rettenmaier R."/>
            <person name="Liebl W."/>
            <person name="Zverlov V."/>
        </authorList>
    </citation>
    <scope>NUCLEOTIDE SEQUENCE [LARGE SCALE GENOMIC DNA]</scope>
    <source>
        <strain evidence="4">N2K1</strain>
    </source>
</reference>
<evidence type="ECO:0000256" key="1">
    <source>
        <dbReference type="SAM" id="Phobius"/>
    </source>
</evidence>
<comment type="caution">
    <text evidence="3">The sequence shown here is derived from an EMBL/GenBank/DDBJ whole genome shotgun (WGS) entry which is preliminary data.</text>
</comment>
<keyword evidence="1" id="KW-0812">Transmembrane</keyword>
<dbReference type="PANTHER" id="PTHR37946">
    <property type="entry name" value="SLL1969 PROTEIN"/>
    <property type="match status" value="1"/>
</dbReference>
<dbReference type="InterPro" id="IPR013783">
    <property type="entry name" value="Ig-like_fold"/>
</dbReference>
<dbReference type="Pfam" id="PF07819">
    <property type="entry name" value="PGAP1"/>
    <property type="match status" value="1"/>
</dbReference>
<evidence type="ECO:0000313" key="4">
    <source>
        <dbReference type="Proteomes" id="UP000289166"/>
    </source>
</evidence>
<proteinExistence type="predicted"/>
<evidence type="ECO:0000259" key="2">
    <source>
        <dbReference type="Pfam" id="PF07819"/>
    </source>
</evidence>
<keyword evidence="4" id="KW-1185">Reference proteome</keyword>
<feature type="domain" description="GPI inositol-deacylase PGAP1-like alpha/beta" evidence="2">
    <location>
        <begin position="220"/>
        <end position="262"/>
    </location>
</feature>
<sequence length="382" mass="42756">MLVHQVRNHKIFIIIVLVFFLLFVHFEHINIFFCKTFYDKINLNVYLSLINSEVHSISSEPSNKVHLKAVVKDSNGNLIPYIEVSFENTKDFGAMHPSKAVTNSQGECLVTYVPDNYYNLNAGTNPQPISITASIAGTNINSTVKLNLVPIPIVFIHGYRETEDVFDNLNEFISSKGYTCSSINYDSTLGVEYGAKELELFLQDQKREFLSQGILVGKFDLIVHSMGGLVARYYSGSKNYLKNDDVNKVIFLSVPHKGSVLASIGEEYFNDKSIKELVPDNELFVGIFPNTINNGLNSSIQIGNLLSQYDEVVTNESASLDKWGIKTEIFSVGENSFTVNNLLNGNILDAPNHKGILNNNTVFSRIFEMLNTDLPYPAVINK</sequence>
<dbReference type="Proteomes" id="UP000289166">
    <property type="component" value="Unassembled WGS sequence"/>
</dbReference>
<feature type="transmembrane region" description="Helical" evidence="1">
    <location>
        <begin position="12"/>
        <end position="33"/>
    </location>
</feature>
<dbReference type="OrthoDB" id="9765872at2"/>
<dbReference type="PANTHER" id="PTHR37946:SF1">
    <property type="entry name" value="SLL1969 PROTEIN"/>
    <property type="match status" value="1"/>
</dbReference>
<dbReference type="SUPFAM" id="SSF49373">
    <property type="entry name" value="Invasin/intimin cell-adhesion fragments"/>
    <property type="match status" value="1"/>
</dbReference>
<dbReference type="AlphaFoldDB" id="A0A4Q0I1L6"/>
<protein>
    <submittedName>
        <fullName evidence="3">Alpha/beta hydrolase</fullName>
    </submittedName>
</protein>
<gene>
    <name evidence="3" type="ORF">EFD62_14505</name>
</gene>
<evidence type="ECO:0000313" key="3">
    <source>
        <dbReference type="EMBL" id="RXE58026.1"/>
    </source>
</evidence>
<keyword evidence="3" id="KW-0378">Hydrolase</keyword>
<dbReference type="EMBL" id="RLII01000027">
    <property type="protein sequence ID" value="RXE58026.1"/>
    <property type="molecule type" value="Genomic_DNA"/>
</dbReference>
<keyword evidence="1" id="KW-1133">Transmembrane helix</keyword>
<dbReference type="InterPro" id="IPR012908">
    <property type="entry name" value="PGAP1-ab_dom-like"/>
</dbReference>
<keyword evidence="1" id="KW-0472">Membrane</keyword>
<dbReference type="Gene3D" id="2.60.40.10">
    <property type="entry name" value="Immunoglobulins"/>
    <property type="match status" value="1"/>
</dbReference>
<dbReference type="InterPro" id="IPR029058">
    <property type="entry name" value="AB_hydrolase_fold"/>
</dbReference>
<dbReference type="Gene3D" id="3.40.50.1820">
    <property type="entry name" value="alpha/beta hydrolase"/>
    <property type="match status" value="1"/>
</dbReference>
<dbReference type="GO" id="GO:0016788">
    <property type="term" value="F:hydrolase activity, acting on ester bonds"/>
    <property type="evidence" value="ECO:0007669"/>
    <property type="project" value="InterPro"/>
</dbReference>
<organism evidence="3 4">
    <name type="scientific">Acetivibrio mesophilus</name>
    <dbReference type="NCBI Taxonomy" id="2487273"/>
    <lineage>
        <taxon>Bacteria</taxon>
        <taxon>Bacillati</taxon>
        <taxon>Bacillota</taxon>
        <taxon>Clostridia</taxon>
        <taxon>Eubacteriales</taxon>
        <taxon>Oscillospiraceae</taxon>
        <taxon>Acetivibrio</taxon>
    </lineage>
</organism>
<accession>A0A4Q0I1L6</accession>
<dbReference type="SUPFAM" id="SSF53474">
    <property type="entry name" value="alpha/beta-Hydrolases"/>
    <property type="match status" value="1"/>
</dbReference>